<feature type="domain" description="Mannitol dehydrogenase C-terminal" evidence="1">
    <location>
        <begin position="2"/>
        <end position="165"/>
    </location>
</feature>
<accession>A0A641RD25</accession>
<dbReference type="Gene3D" id="1.10.1040.10">
    <property type="entry name" value="N-(1-d-carboxylethyl)-l-norvaline Dehydrogenase, domain 2"/>
    <property type="match status" value="1"/>
</dbReference>
<gene>
    <name evidence="2" type="ORF">F3D60_33225</name>
</gene>
<dbReference type="PANTHER" id="PTHR30524:SF0">
    <property type="entry name" value="ALTRONATE OXIDOREDUCTASE-RELATED"/>
    <property type="match status" value="1"/>
</dbReference>
<dbReference type="EMBL" id="VWKO01000687">
    <property type="protein sequence ID" value="KAA4013769.1"/>
    <property type="molecule type" value="Genomic_DNA"/>
</dbReference>
<dbReference type="GO" id="GO:0019592">
    <property type="term" value="P:mannitol catabolic process"/>
    <property type="evidence" value="ECO:0007669"/>
    <property type="project" value="TreeGrafter"/>
</dbReference>
<dbReference type="InterPro" id="IPR013118">
    <property type="entry name" value="Mannitol_DH_C"/>
</dbReference>
<protein>
    <submittedName>
        <fullName evidence="2">Tagaturonate reductase</fullName>
        <ecNumber evidence="2">1.1.1.58</ecNumber>
    </submittedName>
</protein>
<comment type="caution">
    <text evidence="2">The sequence shown here is derived from an EMBL/GenBank/DDBJ whole genome shotgun (WGS) entry which is preliminary data.</text>
</comment>
<dbReference type="GO" id="GO:0008926">
    <property type="term" value="F:mannitol-1-phosphate 5-dehydrogenase activity"/>
    <property type="evidence" value="ECO:0007669"/>
    <property type="project" value="TreeGrafter"/>
</dbReference>
<dbReference type="AlphaFoldDB" id="A0A641RD25"/>
<reference evidence="2" key="1">
    <citation type="journal article" date="2019" name="Nat. Med.">
        <title>A library of human gut bacterial isolates paired with longitudinal multiomics data enables mechanistic microbiome research.</title>
        <authorList>
            <person name="Poyet M."/>
            <person name="Groussin M."/>
            <person name="Gibbons S.M."/>
            <person name="Avila-Pacheco J."/>
            <person name="Jiang X."/>
            <person name="Kearney S.M."/>
            <person name="Perrotta A.R."/>
            <person name="Berdy B."/>
            <person name="Zhao S."/>
            <person name="Lieberman T.D."/>
            <person name="Swanson P.K."/>
            <person name="Smith M."/>
            <person name="Roesemann S."/>
            <person name="Alexander J.E."/>
            <person name="Rich S.A."/>
            <person name="Livny J."/>
            <person name="Vlamakis H."/>
            <person name="Clish C."/>
            <person name="Bullock K."/>
            <person name="Deik A."/>
            <person name="Scott J."/>
            <person name="Pierce K.A."/>
            <person name="Xavier R.J."/>
            <person name="Alm E.J."/>
        </authorList>
    </citation>
    <scope>NUCLEOTIDE SEQUENCE</scope>
    <source>
        <strain evidence="2">BIOML-A147</strain>
    </source>
</reference>
<dbReference type="Pfam" id="PF08125">
    <property type="entry name" value="Mannitol_dh_C"/>
    <property type="match status" value="1"/>
</dbReference>
<dbReference type="InterPro" id="IPR013328">
    <property type="entry name" value="6PGD_dom2"/>
</dbReference>
<dbReference type="PANTHER" id="PTHR30524">
    <property type="entry name" value="MANNITOL-1-PHOSPHATE 5-DEHYDROGENASE"/>
    <property type="match status" value="1"/>
</dbReference>
<dbReference type="GO" id="GO:0005829">
    <property type="term" value="C:cytosol"/>
    <property type="evidence" value="ECO:0007669"/>
    <property type="project" value="TreeGrafter"/>
</dbReference>
<evidence type="ECO:0000313" key="2">
    <source>
        <dbReference type="EMBL" id="KAA4013769.1"/>
    </source>
</evidence>
<dbReference type="InterPro" id="IPR008927">
    <property type="entry name" value="6-PGluconate_DH-like_C_sf"/>
</dbReference>
<organism evidence="2">
    <name type="scientific">Bacteroides ovatus</name>
    <dbReference type="NCBI Taxonomy" id="28116"/>
    <lineage>
        <taxon>Bacteria</taxon>
        <taxon>Pseudomonadati</taxon>
        <taxon>Bacteroidota</taxon>
        <taxon>Bacteroidia</taxon>
        <taxon>Bacteroidales</taxon>
        <taxon>Bacteroidaceae</taxon>
        <taxon>Bacteroides</taxon>
    </lineage>
</organism>
<sequence length="180" mass="20261">NIVRDACRHEVIGKFIKRVMFDELMETLNLPKEELKKFADDVLERFNNPFVDHQVTSIMLNSFPKYATRDLPGVKEYLKRKGVLPEGLVLGLAAIIVYYKGGKRADGVEIVPNDAQEIMAMLTSLWNDGSVENLVKTVLADTSIWGEDLNTISGLADRVIYYINKIQSEGMLQTVKDLVG</sequence>
<keyword evidence="2" id="KW-0560">Oxidoreductase</keyword>
<feature type="non-terminal residue" evidence="2">
    <location>
        <position position="1"/>
    </location>
</feature>
<dbReference type="GO" id="GO:0009026">
    <property type="term" value="F:tagaturonate reductase activity"/>
    <property type="evidence" value="ECO:0007669"/>
    <property type="project" value="UniProtKB-EC"/>
</dbReference>
<proteinExistence type="predicted"/>
<evidence type="ECO:0000259" key="1">
    <source>
        <dbReference type="Pfam" id="PF08125"/>
    </source>
</evidence>
<name>A0A641RD25_BACOV</name>
<dbReference type="SUPFAM" id="SSF48179">
    <property type="entry name" value="6-phosphogluconate dehydrogenase C-terminal domain-like"/>
    <property type="match status" value="1"/>
</dbReference>
<dbReference type="EC" id="1.1.1.58" evidence="2"/>